<keyword evidence="4" id="KW-1185">Reference proteome</keyword>
<dbReference type="RefSeq" id="WP_378037056.1">
    <property type="nucleotide sequence ID" value="NZ_JBHSIV010000016.1"/>
</dbReference>
<feature type="compositionally biased region" description="Low complexity" evidence="1">
    <location>
        <begin position="49"/>
        <end position="71"/>
    </location>
</feature>
<protein>
    <submittedName>
        <fullName evidence="3">Uncharacterized protein</fullName>
    </submittedName>
</protein>
<feature type="region of interest" description="Disordered" evidence="1">
    <location>
        <begin position="37"/>
        <end position="88"/>
    </location>
</feature>
<evidence type="ECO:0000256" key="2">
    <source>
        <dbReference type="SAM" id="SignalP"/>
    </source>
</evidence>
<name>A0ABV9YQM4_9PSEU</name>
<feature type="signal peptide" evidence="2">
    <location>
        <begin position="1"/>
        <end position="28"/>
    </location>
</feature>
<evidence type="ECO:0000256" key="1">
    <source>
        <dbReference type="SAM" id="MobiDB-lite"/>
    </source>
</evidence>
<feature type="region of interest" description="Disordered" evidence="1">
    <location>
        <begin position="220"/>
        <end position="274"/>
    </location>
</feature>
<feature type="chain" id="PRO_5046203830" evidence="2">
    <location>
        <begin position="29"/>
        <end position="274"/>
    </location>
</feature>
<proteinExistence type="predicted"/>
<feature type="compositionally biased region" description="Low complexity" evidence="1">
    <location>
        <begin position="247"/>
        <end position="261"/>
    </location>
</feature>
<comment type="caution">
    <text evidence="3">The sequence shown here is derived from an EMBL/GenBank/DDBJ whole genome shotgun (WGS) entry which is preliminary data.</text>
</comment>
<dbReference type="EMBL" id="JBHSIV010000016">
    <property type="protein sequence ID" value="MFC5063708.1"/>
    <property type="molecule type" value="Genomic_DNA"/>
</dbReference>
<keyword evidence="2" id="KW-0732">Signal</keyword>
<evidence type="ECO:0000313" key="4">
    <source>
        <dbReference type="Proteomes" id="UP001595947"/>
    </source>
</evidence>
<gene>
    <name evidence="3" type="ORF">ACFPBZ_15920</name>
</gene>
<feature type="compositionally biased region" description="Pro residues" evidence="1">
    <location>
        <begin position="264"/>
        <end position="274"/>
    </location>
</feature>
<organism evidence="3 4">
    <name type="scientific">Actinomycetospora atypica</name>
    <dbReference type="NCBI Taxonomy" id="1290095"/>
    <lineage>
        <taxon>Bacteria</taxon>
        <taxon>Bacillati</taxon>
        <taxon>Actinomycetota</taxon>
        <taxon>Actinomycetes</taxon>
        <taxon>Pseudonocardiales</taxon>
        <taxon>Pseudonocardiaceae</taxon>
        <taxon>Actinomycetospora</taxon>
    </lineage>
</organism>
<dbReference type="Proteomes" id="UP001595947">
    <property type="component" value="Unassembled WGS sequence"/>
</dbReference>
<accession>A0ABV9YQM4</accession>
<reference evidence="4" key="1">
    <citation type="journal article" date="2019" name="Int. J. Syst. Evol. Microbiol.">
        <title>The Global Catalogue of Microorganisms (GCM) 10K type strain sequencing project: providing services to taxonomists for standard genome sequencing and annotation.</title>
        <authorList>
            <consortium name="The Broad Institute Genomics Platform"/>
            <consortium name="The Broad Institute Genome Sequencing Center for Infectious Disease"/>
            <person name="Wu L."/>
            <person name="Ma J."/>
        </authorList>
    </citation>
    <scope>NUCLEOTIDE SEQUENCE [LARGE SCALE GENOMIC DNA]</scope>
    <source>
        <strain evidence="4">CGMCC 4.7093</strain>
    </source>
</reference>
<evidence type="ECO:0000313" key="3">
    <source>
        <dbReference type="EMBL" id="MFC5063708.1"/>
    </source>
</evidence>
<sequence>MTASSPRRSSGRWWGAAVAACASVAALAGTVAAVATAAGADRDQAERTTASSAPESGPEPALAAEAAAPPVTTRPPAPAARPGRVGDPALGATVALPAGWEAARSQDLVPVPPGRFPTVLTLGERATVLVGRLDPARGSGEDALAAEARRLVGAFADGARGDGDGEVETVSDGAGSLDGRDAFTSVRRISGGAIVRVSTVAGTRGGPGLVVLAVAAPGRTQDADASAADRVVRSLSSAAPDAPPAPGRAGAPPACAAPGAPSRMSPPVPPATGR</sequence>